<dbReference type="InterPro" id="IPR010827">
    <property type="entry name" value="BamA/TamA_POTRA"/>
</dbReference>
<feature type="domain" description="POTRA" evidence="8">
    <location>
        <begin position="347"/>
        <end position="421"/>
    </location>
</feature>
<comment type="subcellular location">
    <subcellularLocation>
        <location evidence="1">Membrane</location>
    </subcellularLocation>
</comment>
<dbReference type="InterPro" id="IPR023707">
    <property type="entry name" value="OM_assembly_BamA"/>
</dbReference>
<dbReference type="GO" id="GO:0019867">
    <property type="term" value="C:outer membrane"/>
    <property type="evidence" value="ECO:0007669"/>
    <property type="project" value="InterPro"/>
</dbReference>
<dbReference type="HAMAP" id="MF_01430">
    <property type="entry name" value="OM_assembly_BamA"/>
    <property type="match status" value="1"/>
</dbReference>
<dbReference type="EMBL" id="CABR01000035">
    <property type="protein sequence ID" value="CBI09524.1"/>
    <property type="molecule type" value="Genomic_DNA"/>
</dbReference>
<dbReference type="PANTHER" id="PTHR12815">
    <property type="entry name" value="SORTING AND ASSEMBLY MACHINERY SAMM50 PROTEIN FAMILY MEMBER"/>
    <property type="match status" value="1"/>
</dbReference>
<dbReference type="Gene3D" id="3.10.20.310">
    <property type="entry name" value="membrane protein fhac"/>
    <property type="match status" value="5"/>
</dbReference>
<organism evidence="9">
    <name type="scientific">mine drainage metagenome</name>
    <dbReference type="NCBI Taxonomy" id="410659"/>
    <lineage>
        <taxon>unclassified sequences</taxon>
        <taxon>metagenomes</taxon>
        <taxon>ecological metagenomes</taxon>
    </lineage>
</organism>
<dbReference type="GO" id="GO:0071709">
    <property type="term" value="P:membrane assembly"/>
    <property type="evidence" value="ECO:0007669"/>
    <property type="project" value="InterPro"/>
</dbReference>
<keyword evidence="7" id="KW-0998">Cell outer membrane</keyword>
<dbReference type="Pfam" id="PF01103">
    <property type="entry name" value="Omp85"/>
    <property type="match status" value="1"/>
</dbReference>
<comment type="caution">
    <text evidence="9">The sequence shown here is derived from an EMBL/GenBank/DDBJ whole genome shotgun (WGS) entry which is preliminary data.</text>
</comment>
<evidence type="ECO:0000256" key="1">
    <source>
        <dbReference type="ARBA" id="ARBA00004370"/>
    </source>
</evidence>
<evidence type="ECO:0000259" key="8">
    <source>
        <dbReference type="PROSITE" id="PS51779"/>
    </source>
</evidence>
<dbReference type="InterPro" id="IPR034746">
    <property type="entry name" value="POTRA"/>
</dbReference>
<accession>E6QQK3</accession>
<evidence type="ECO:0000256" key="7">
    <source>
        <dbReference type="ARBA" id="ARBA00023237"/>
    </source>
</evidence>
<feature type="domain" description="POTRA" evidence="8">
    <location>
        <begin position="266"/>
        <end position="344"/>
    </location>
</feature>
<dbReference type="AlphaFoldDB" id="E6QQK3"/>
<evidence type="ECO:0000313" key="9">
    <source>
        <dbReference type="EMBL" id="CBI09524.1"/>
    </source>
</evidence>
<evidence type="ECO:0000256" key="3">
    <source>
        <dbReference type="ARBA" id="ARBA00022692"/>
    </source>
</evidence>
<dbReference type="InterPro" id="IPR039910">
    <property type="entry name" value="D15-like"/>
</dbReference>
<proteinExistence type="inferred from homology"/>
<evidence type="ECO:0000256" key="5">
    <source>
        <dbReference type="ARBA" id="ARBA00022737"/>
    </source>
</evidence>
<evidence type="ECO:0000256" key="6">
    <source>
        <dbReference type="ARBA" id="ARBA00023136"/>
    </source>
</evidence>
<keyword evidence="2" id="KW-1134">Transmembrane beta strand</keyword>
<dbReference type="NCBIfam" id="TIGR03303">
    <property type="entry name" value="OM_YaeT"/>
    <property type="match status" value="1"/>
</dbReference>
<feature type="domain" description="POTRA" evidence="8">
    <location>
        <begin position="175"/>
        <end position="263"/>
    </location>
</feature>
<keyword evidence="3" id="KW-0812">Transmembrane</keyword>
<dbReference type="Pfam" id="PF07244">
    <property type="entry name" value="POTRA"/>
    <property type="match status" value="5"/>
</dbReference>
<dbReference type="Gene3D" id="2.40.160.50">
    <property type="entry name" value="membrane protein fhac: a member of the omp85/tpsb transporter family"/>
    <property type="match status" value="1"/>
</dbReference>
<dbReference type="InterPro" id="IPR000184">
    <property type="entry name" value="Bac_surfAg_D15"/>
</dbReference>
<keyword evidence="6" id="KW-0472">Membrane</keyword>
<feature type="domain" description="POTRA" evidence="8">
    <location>
        <begin position="92"/>
        <end position="172"/>
    </location>
</feature>
<name>E6QQK3_9ZZZZ</name>
<evidence type="ECO:0000256" key="2">
    <source>
        <dbReference type="ARBA" id="ARBA00022452"/>
    </source>
</evidence>
<dbReference type="PIRSF" id="PIRSF006076">
    <property type="entry name" value="OM_assembly_OMP85"/>
    <property type="match status" value="1"/>
</dbReference>
<gene>
    <name evidence="9" type="ORF">CARN7_0255</name>
</gene>
<keyword evidence="5" id="KW-0677">Repeat</keyword>
<protein>
    <submittedName>
        <fullName evidence="9">Putative Bacterial surface antigen (D15)</fullName>
    </submittedName>
</protein>
<feature type="domain" description="POTRA" evidence="8">
    <location>
        <begin position="24"/>
        <end position="91"/>
    </location>
</feature>
<dbReference type="PROSITE" id="PS51779">
    <property type="entry name" value="POTRA"/>
    <property type="match status" value="5"/>
</dbReference>
<evidence type="ECO:0000256" key="4">
    <source>
        <dbReference type="ARBA" id="ARBA00022729"/>
    </source>
</evidence>
<dbReference type="PANTHER" id="PTHR12815:SF23">
    <property type="entry name" value="OUTER MEMBRANE PROTEIN ASSEMBLY FACTOR BAMA"/>
    <property type="match status" value="1"/>
</dbReference>
<sequence>MHKKIAAILVSAAWATAAHAMESFVVKDIRVEGIQRTEAGTVFSYLPVKVGDLFDSDRSEQAMRALYATGFFKDIDLEREGDVLVVAVKERPAINQIDIHGSKEFTKEQITDGLKQAGLSTGKIFDQSMLDRATQEIKRLYYSHAFYSVVINTTVTPLARNRVSINFDVQEGKAAKIEQVNFVGNNAFSEKKLRAAIVLGTPNWLSWYSKNDQYSSEKLAADLETLRAYYLNRGYLEYNIDSSQVSISPDRQNIFVNINMTEGPIYKVTGVKLAGELLVPEAELRKLIDIQPGDVFSRQKITEASKKIGDRLGNDGYAFANVNAVPEIDKDKHTVAFTFMVDPGHRVYVNHINITGNKITRDEVARREFRQLEGSWYDAALIQLSRERLQRLGYFSDVNIETPAVPNTNDQVDVNVSVTEMPTGSIMAGVGFASQEGLILSGSISQNNVFGSGNALSLNVSTGLFSQVYSLSYTNPYSTADGLSSGYDLYRNVTDTTQLYTLAPYYQAVNGVGGRLAIPLNEKDTLSLGVAFEFGSINVTQQSPLQYTQFVAQDGNNYTNVKLNLGWAHDTRDSLIYPTSGMLERVYGEIGTPLGSLNYYKINYQQQWFAPLSKTFTLMLNGEAGIGGGYNGQNLPFFDNFYAGGVDSVRGYDISTLGPKYLDPIYGGYVATGGDERFLGSAELMFPMPGMEDKHTVRLSTFVDAGTVFGPGGSGPVGGPNYILGGGNSLTAEPFRFSTGVALNWISPMGPLKFSLAQPINPQPYDQIAKFQFTMGQVF</sequence>
<reference evidence="9" key="1">
    <citation type="submission" date="2009-10" db="EMBL/GenBank/DDBJ databases">
        <title>Diversity of trophic interactions inside an arsenic-rich microbial ecosystem.</title>
        <authorList>
            <person name="Bertin P.N."/>
            <person name="Heinrich-Salmeron A."/>
            <person name="Pelletier E."/>
            <person name="Goulhen-Chollet F."/>
            <person name="Arsene-Ploetze F."/>
            <person name="Gallien S."/>
            <person name="Calteau A."/>
            <person name="Vallenet D."/>
            <person name="Casiot C."/>
            <person name="Chane-Woon-Ming B."/>
            <person name="Giloteaux L."/>
            <person name="Barakat M."/>
            <person name="Bonnefoy V."/>
            <person name="Bruneel O."/>
            <person name="Chandler M."/>
            <person name="Cleiss J."/>
            <person name="Duran R."/>
            <person name="Elbaz-Poulichet F."/>
            <person name="Fonknechten N."/>
            <person name="Lauga B."/>
            <person name="Mornico D."/>
            <person name="Ortet P."/>
            <person name="Schaeffer C."/>
            <person name="Siguier P."/>
            <person name="Alexander Thil Smith A."/>
            <person name="Van Dorsselaer A."/>
            <person name="Weissenbach J."/>
            <person name="Medigue C."/>
            <person name="Le Paslier D."/>
        </authorList>
    </citation>
    <scope>NUCLEOTIDE SEQUENCE</scope>
</reference>
<keyword evidence="4" id="KW-0732">Signal</keyword>